<reference evidence="1" key="1">
    <citation type="submission" date="2022-08" db="EMBL/GenBank/DDBJ databases">
        <title>The genomic sequence of strain Paenibacillus sp. SCIV0701.</title>
        <authorList>
            <person name="Zhao H."/>
        </authorList>
    </citation>
    <scope>NUCLEOTIDE SEQUENCE</scope>
    <source>
        <strain evidence="1">SCIV0701</strain>
    </source>
</reference>
<dbReference type="RefSeq" id="WP_257451140.1">
    <property type="nucleotide sequence ID" value="NZ_JANIPJ010000022.1"/>
</dbReference>
<proteinExistence type="predicted"/>
<dbReference type="Pfam" id="PF18952">
    <property type="entry name" value="DUF5696"/>
    <property type="match status" value="1"/>
</dbReference>
<sequence>MVNFVKRLSLRVKMLTAALLALLLILLLAILLRGEELTPAAALELTGIERSALPRAPVLGEDDAWTPAAAGDGFAEALSSDGYALSVHPATSQIELLDRLSGKRWLSNPSEEQLAEETVQGALLDNLKSPFVLTYVKTEGKDQTIRQLANVSTKGIAVSYRKSDDVLQANYDYADLGLSFAIQYELTERGLKVRLPADGAREEGGFAIFSIDLLPYFGAAATSEDGYLFVPDGPGGLIKFDVERVGLSRGYIHQVYGSELTNAGNWSRSGERRENIAYPVFGLKSGGDAYVAVLTRGGDAAVINAMPPGLKSSRYSVHSAHLFREEYLYLIGRGATPIRSVQKERLELDREVEYRFLRGEEADYVGMAASYRDYLEAEGRLGERLQPVENIPLYLKLMGGNYEEAFGGIRYAAATTFPQAAEIVGELRDRGVASMNVVYYGWQHEGDHDLFDRLPIEPALGGEEEAKRFIGKMDEYGFPVLFEDDFVWMNESESVLSGKNNGIRGIDGTVFLDEDWFIAKPERTVAMAYETIRGLKEIGVSGILYNYIGEMVFNDYKSGDVTTRAETAGIYRGLLDYTRDTLGMAGVYRGNDYAIGGAGFIAMLPNESSYDFMVDETVPFYPMALHGHVDYTFGDGNLRNNVEDEFLKAIEYGALPSFFLSYEDSRKLRYSPSSYLFSSQYAKWLDRIETEYEAFQQLAPVYGQRIADHAKLEEDRYETVYEDGTKVVVDYGDGMFHVQKGAKPSGR</sequence>
<dbReference type="Proteomes" id="UP001141950">
    <property type="component" value="Unassembled WGS sequence"/>
</dbReference>
<accession>A0A9X2MRN2</accession>
<protein>
    <submittedName>
        <fullName evidence="1">DUF5696 domain-containing protein</fullName>
    </submittedName>
</protein>
<evidence type="ECO:0000313" key="2">
    <source>
        <dbReference type="Proteomes" id="UP001141950"/>
    </source>
</evidence>
<organism evidence="1 2">
    <name type="scientific">Paenibacillus soyae</name>
    <dbReference type="NCBI Taxonomy" id="2969249"/>
    <lineage>
        <taxon>Bacteria</taxon>
        <taxon>Bacillati</taxon>
        <taxon>Bacillota</taxon>
        <taxon>Bacilli</taxon>
        <taxon>Bacillales</taxon>
        <taxon>Paenibacillaceae</taxon>
        <taxon>Paenibacillus</taxon>
    </lineage>
</organism>
<evidence type="ECO:0000313" key="1">
    <source>
        <dbReference type="EMBL" id="MCR2807043.1"/>
    </source>
</evidence>
<dbReference type="AlphaFoldDB" id="A0A9X2MRN2"/>
<dbReference type="InterPro" id="IPR043751">
    <property type="entry name" value="DUF5696"/>
</dbReference>
<gene>
    <name evidence="1" type="ORF">NQZ67_24455</name>
</gene>
<comment type="caution">
    <text evidence="1">The sequence shown here is derived from an EMBL/GenBank/DDBJ whole genome shotgun (WGS) entry which is preliminary data.</text>
</comment>
<keyword evidence="2" id="KW-1185">Reference proteome</keyword>
<dbReference type="EMBL" id="JANIPJ010000022">
    <property type="protein sequence ID" value="MCR2807043.1"/>
    <property type="molecule type" value="Genomic_DNA"/>
</dbReference>
<name>A0A9X2MRN2_9BACL</name>